<feature type="region of interest" description="Disordered" evidence="1">
    <location>
        <begin position="1"/>
        <end position="91"/>
    </location>
</feature>
<name>A0AA90KJ08_9ACTN</name>
<proteinExistence type="predicted"/>
<feature type="compositionally biased region" description="Polar residues" evidence="1">
    <location>
        <begin position="7"/>
        <end position="25"/>
    </location>
</feature>
<reference evidence="2" key="1">
    <citation type="submission" date="2023-05" db="EMBL/GenBank/DDBJ databases">
        <title>Streptantibioticus silvisoli sp. nov., acidotolerant actinomycetes 1 from pine litter.</title>
        <authorList>
            <person name="Swiecimska M."/>
            <person name="Golinska P."/>
            <person name="Sangal V."/>
            <person name="Wachnowicz B."/>
            <person name="Goodfellow M."/>
        </authorList>
    </citation>
    <scope>NUCLEOTIDE SEQUENCE</scope>
    <source>
        <strain evidence="2">SL13</strain>
    </source>
</reference>
<evidence type="ECO:0000313" key="2">
    <source>
        <dbReference type="EMBL" id="MDI5973980.1"/>
    </source>
</evidence>
<dbReference type="AlphaFoldDB" id="A0AA90KJ08"/>
<organism evidence="2">
    <name type="scientific">Streptantibioticus silvisoli</name>
    <dbReference type="NCBI Taxonomy" id="2705255"/>
    <lineage>
        <taxon>Bacteria</taxon>
        <taxon>Bacillati</taxon>
        <taxon>Actinomycetota</taxon>
        <taxon>Actinomycetes</taxon>
        <taxon>Kitasatosporales</taxon>
        <taxon>Streptomycetaceae</taxon>
        <taxon>Streptantibioticus</taxon>
    </lineage>
</organism>
<comment type="caution">
    <text evidence="2">The sequence shown here is derived from an EMBL/GenBank/DDBJ whole genome shotgun (WGS) entry which is preliminary data.</text>
</comment>
<feature type="compositionally biased region" description="Polar residues" evidence="1">
    <location>
        <begin position="57"/>
        <end position="71"/>
    </location>
</feature>
<feature type="compositionally biased region" description="Basic residues" evidence="1">
    <location>
        <begin position="30"/>
        <end position="41"/>
    </location>
</feature>
<gene>
    <name evidence="2" type="ORF">POF50_032340</name>
</gene>
<accession>A0AA90KJ08</accession>
<sequence>MPPKPATQPTTEDLADNNHNTNCDPQTIIRHPHGTPNRTRRQQSITATGRAPFATPPGQSLRLTAQRTTRPGYNPMPDITFHRPTPTDTLLPPISHTAVTTTSNTRPLHRNTVLHLRIYRSTPSTDPAPDVREEQLQLLGTGP</sequence>
<evidence type="ECO:0000256" key="1">
    <source>
        <dbReference type="SAM" id="MobiDB-lite"/>
    </source>
</evidence>
<dbReference type="RefSeq" id="WP_282699140.1">
    <property type="nucleotide sequence ID" value="NZ_JABXJJ020000057.1"/>
</dbReference>
<protein>
    <submittedName>
        <fullName evidence="2">Uncharacterized protein</fullName>
    </submittedName>
</protein>
<dbReference type="EMBL" id="JABXJJ020000057">
    <property type="protein sequence ID" value="MDI5973980.1"/>
    <property type="molecule type" value="Genomic_DNA"/>
</dbReference>